<dbReference type="CDD" id="cd02796">
    <property type="entry name" value="tRNA_bind_bactPheRS"/>
    <property type="match status" value="1"/>
</dbReference>
<keyword evidence="1 3" id="KW-0820">tRNA-binding</keyword>
<dbReference type="EMBL" id="WLCG01000002">
    <property type="protein sequence ID" value="MTB63830.1"/>
    <property type="molecule type" value="Genomic_DNA"/>
</dbReference>
<accession>A0A6I4RSM6</accession>
<dbReference type="AlphaFoldDB" id="A0A6I4RSM6"/>
<comment type="caution">
    <text evidence="6">The sequence shown here is derived from an EMBL/GenBank/DDBJ whole genome shotgun (WGS) entry which is preliminary data.</text>
</comment>
<dbReference type="SUPFAM" id="SSF50249">
    <property type="entry name" value="Nucleic acid-binding proteins"/>
    <property type="match status" value="1"/>
</dbReference>
<evidence type="ECO:0000256" key="1">
    <source>
        <dbReference type="ARBA" id="ARBA00022555"/>
    </source>
</evidence>
<name>A0A6I4RSM6_9STRE</name>
<dbReference type="InterPro" id="IPR037154">
    <property type="entry name" value="YtpR-like_sf"/>
</dbReference>
<dbReference type="InterPro" id="IPR027855">
    <property type="entry name" value="DUF4479"/>
</dbReference>
<gene>
    <name evidence="5" type="ORF">GGG87_02225</name>
    <name evidence="6" type="ORF">GGH11_02230</name>
</gene>
<dbReference type="Pfam" id="PF14794">
    <property type="entry name" value="DUF4479"/>
    <property type="match status" value="1"/>
</dbReference>
<dbReference type="EMBL" id="WUBJ01000002">
    <property type="protein sequence ID" value="MWV55812.1"/>
    <property type="molecule type" value="Genomic_DNA"/>
</dbReference>
<keyword evidence="7" id="KW-1185">Reference proteome</keyword>
<dbReference type="Gene3D" id="2.40.50.140">
    <property type="entry name" value="Nucleic acid-binding proteins"/>
    <property type="match status" value="1"/>
</dbReference>
<proteinExistence type="predicted"/>
<dbReference type="InterPro" id="IPR012340">
    <property type="entry name" value="NA-bd_OB-fold"/>
</dbReference>
<dbReference type="NCBIfam" id="NF045760">
    <property type="entry name" value="YtpR"/>
    <property type="match status" value="1"/>
</dbReference>
<dbReference type="Proteomes" id="UP000435423">
    <property type="component" value="Unassembled WGS sequence"/>
</dbReference>
<evidence type="ECO:0000256" key="3">
    <source>
        <dbReference type="PROSITE-ProRule" id="PRU00209"/>
    </source>
</evidence>
<dbReference type="PROSITE" id="PS50886">
    <property type="entry name" value="TRBD"/>
    <property type="match status" value="1"/>
</dbReference>
<reference evidence="5 7" key="2">
    <citation type="submission" date="2019-11" db="EMBL/GenBank/DDBJ databases">
        <title>Streptococcis sp. isolated from the respiratory tract of Marmot.</title>
        <authorList>
            <person name="Zhang G."/>
        </authorList>
    </citation>
    <scope>NUCLEOTIDE SEQUENCE [LARGE SCALE GENOMIC DNA]</scope>
    <source>
        <strain evidence="7">zg-86</strain>
        <strain evidence="5">Zg-86</strain>
    </source>
</reference>
<feature type="domain" description="TRNA-binding" evidence="4">
    <location>
        <begin position="90"/>
        <end position="201"/>
    </location>
</feature>
<dbReference type="Pfam" id="PF01588">
    <property type="entry name" value="tRNA_bind"/>
    <property type="match status" value="1"/>
</dbReference>
<evidence type="ECO:0000313" key="6">
    <source>
        <dbReference type="EMBL" id="MWV55812.1"/>
    </source>
</evidence>
<evidence type="ECO:0000313" key="8">
    <source>
        <dbReference type="Proteomes" id="UP000435423"/>
    </source>
</evidence>
<evidence type="ECO:0000259" key="4">
    <source>
        <dbReference type="PROSITE" id="PS50886"/>
    </source>
</evidence>
<organism evidence="6 8">
    <name type="scientific">Streptococcus zhangguiae</name>
    <dbReference type="NCBI Taxonomy" id="2664091"/>
    <lineage>
        <taxon>Bacteria</taxon>
        <taxon>Bacillati</taxon>
        <taxon>Bacillota</taxon>
        <taxon>Bacilli</taxon>
        <taxon>Lactobacillales</taxon>
        <taxon>Streptococcaceae</taxon>
        <taxon>Streptococcus</taxon>
    </lineage>
</organism>
<dbReference type="Gene3D" id="3.30.1940.10">
    <property type="entry name" value="YtpR-like"/>
    <property type="match status" value="1"/>
</dbReference>
<evidence type="ECO:0000313" key="5">
    <source>
        <dbReference type="EMBL" id="MTB63830.1"/>
    </source>
</evidence>
<dbReference type="GO" id="GO:0000049">
    <property type="term" value="F:tRNA binding"/>
    <property type="evidence" value="ECO:0007669"/>
    <property type="project" value="UniProtKB-UniRule"/>
</dbReference>
<dbReference type="RefSeq" id="WP_154607835.1">
    <property type="nucleotide sequence ID" value="NZ_CP072115.1"/>
</dbReference>
<reference evidence="6 8" key="1">
    <citation type="submission" date="2019-10" db="EMBL/GenBank/DDBJ databases">
        <title>Streptococcis sp, isolated from the respiratory tract of Marmot.</title>
        <authorList>
            <person name="Zhang G."/>
        </authorList>
    </citation>
    <scope>NUCLEOTIDE SEQUENCE [LARGE SCALE GENOMIC DNA]</scope>
    <source>
        <strain evidence="8">zg-70</strain>
        <strain evidence="6">Zg-70</strain>
    </source>
</reference>
<sequence length="210" mass="22869">MIFTYNKEHVGDVLMVIVADSKNDQVAVERKGNVARVFLIDTQETVAWNIFQVSSLLTISGRGQVFLTDEDVAVLNQELQKEGFAESLVNDKESKFVVGEIVELVAHPDSDHLNICQVKIGEEKTVQIVAGAPNAALGLKTIVALPGAMMPNGSLIFPGELRGAKSFGMMCSPRELQLPNAPQKRGVIELDSSEVAGTPFDPARHWKDNN</sequence>
<dbReference type="FunFam" id="2.40.50.140:FF:000258">
    <property type="entry name" value="Phenylalanine--tRNA ligase beta subunit"/>
    <property type="match status" value="1"/>
</dbReference>
<keyword evidence="2 3" id="KW-0694">RNA-binding</keyword>
<evidence type="ECO:0000256" key="2">
    <source>
        <dbReference type="ARBA" id="ARBA00022884"/>
    </source>
</evidence>
<dbReference type="Proteomes" id="UP000435060">
    <property type="component" value="Unassembled WGS sequence"/>
</dbReference>
<protein>
    <submittedName>
        <fullName evidence="6">DUF4479 domain-containing protein</fullName>
    </submittedName>
</protein>
<dbReference type="InterPro" id="IPR002547">
    <property type="entry name" value="tRNA-bd_dom"/>
</dbReference>
<evidence type="ECO:0000313" key="7">
    <source>
        <dbReference type="Proteomes" id="UP000435060"/>
    </source>
</evidence>
<dbReference type="InterPro" id="IPR033714">
    <property type="entry name" value="tRNA_bind_bactPheRS"/>
</dbReference>